<dbReference type="SMART" id="SM01332">
    <property type="entry name" value="Cyclin_C"/>
    <property type="match status" value="1"/>
</dbReference>
<protein>
    <recommendedName>
        <fullName evidence="10">Cyclin-A3-1</fullName>
    </recommendedName>
</protein>
<comment type="similarity">
    <text evidence="1">Belongs to the cyclin family. Cyclin AB subfamily.</text>
</comment>
<proteinExistence type="inferred from homology"/>
<dbReference type="Pfam" id="PF02984">
    <property type="entry name" value="Cyclin_C"/>
    <property type="match status" value="1"/>
</dbReference>
<dbReference type="GO" id="GO:0051301">
    <property type="term" value="P:cell division"/>
    <property type="evidence" value="ECO:0007669"/>
    <property type="project" value="UniProtKB-KW"/>
</dbReference>
<dbReference type="GO" id="GO:0016538">
    <property type="term" value="F:cyclin-dependent protein serine/threonine kinase regulator activity"/>
    <property type="evidence" value="ECO:0007669"/>
    <property type="project" value="InterPro"/>
</dbReference>
<name>A0AAD5CI66_AMBAR</name>
<evidence type="ECO:0000256" key="3">
    <source>
        <dbReference type="ARBA" id="ARBA00023127"/>
    </source>
</evidence>
<feature type="domain" description="Cyclin-like" evidence="6">
    <location>
        <begin position="30"/>
        <end position="115"/>
    </location>
</feature>
<keyword evidence="9" id="KW-1185">Reference proteome</keyword>
<dbReference type="GO" id="GO:0044772">
    <property type="term" value="P:mitotic cell cycle phase transition"/>
    <property type="evidence" value="ECO:0007669"/>
    <property type="project" value="InterPro"/>
</dbReference>
<dbReference type="Gene3D" id="1.10.472.10">
    <property type="entry name" value="Cyclin-like"/>
    <property type="match status" value="2"/>
</dbReference>
<evidence type="ECO:0000256" key="2">
    <source>
        <dbReference type="ARBA" id="ARBA00022618"/>
    </source>
</evidence>
<feature type="non-terminal residue" evidence="8">
    <location>
        <position position="1"/>
    </location>
</feature>
<evidence type="ECO:0000256" key="5">
    <source>
        <dbReference type="RuleBase" id="RU000383"/>
    </source>
</evidence>
<evidence type="ECO:0000313" key="9">
    <source>
        <dbReference type="Proteomes" id="UP001206925"/>
    </source>
</evidence>
<reference evidence="8" key="1">
    <citation type="submission" date="2022-06" db="EMBL/GenBank/DDBJ databases">
        <title>Uncovering the hologenomic basis of an extraordinary plant invasion.</title>
        <authorList>
            <person name="Bieker V.C."/>
            <person name="Martin M.D."/>
            <person name="Gilbert T."/>
            <person name="Hodgins K."/>
            <person name="Battlay P."/>
            <person name="Petersen B."/>
            <person name="Wilson J."/>
        </authorList>
    </citation>
    <scope>NUCLEOTIDE SEQUENCE</scope>
    <source>
        <strain evidence="8">AA19_3_7</strain>
        <tissue evidence="8">Leaf</tissue>
    </source>
</reference>
<dbReference type="AlphaFoldDB" id="A0AAD5CI66"/>
<evidence type="ECO:0000256" key="4">
    <source>
        <dbReference type="ARBA" id="ARBA00023306"/>
    </source>
</evidence>
<dbReference type="InterPro" id="IPR046965">
    <property type="entry name" value="Cyclin_A/B-like"/>
</dbReference>
<evidence type="ECO:0000259" key="7">
    <source>
        <dbReference type="SMART" id="SM01332"/>
    </source>
</evidence>
<keyword evidence="2" id="KW-0132">Cell division</keyword>
<dbReference type="InterPro" id="IPR036915">
    <property type="entry name" value="Cyclin-like_sf"/>
</dbReference>
<dbReference type="EMBL" id="JAMZMK010008082">
    <property type="protein sequence ID" value="KAI7742087.1"/>
    <property type="molecule type" value="Genomic_DNA"/>
</dbReference>
<dbReference type="Proteomes" id="UP001206925">
    <property type="component" value="Unassembled WGS sequence"/>
</dbReference>
<feature type="domain" description="Cyclin C-terminal" evidence="7">
    <location>
        <begin position="124"/>
        <end position="238"/>
    </location>
</feature>
<feature type="domain" description="Cyclin-like" evidence="6">
    <location>
        <begin position="127"/>
        <end position="207"/>
    </location>
</feature>
<dbReference type="InterPro" id="IPR039361">
    <property type="entry name" value="Cyclin"/>
</dbReference>
<organism evidence="8 9">
    <name type="scientific">Ambrosia artemisiifolia</name>
    <name type="common">Common ragweed</name>
    <dbReference type="NCBI Taxonomy" id="4212"/>
    <lineage>
        <taxon>Eukaryota</taxon>
        <taxon>Viridiplantae</taxon>
        <taxon>Streptophyta</taxon>
        <taxon>Embryophyta</taxon>
        <taxon>Tracheophyta</taxon>
        <taxon>Spermatophyta</taxon>
        <taxon>Magnoliopsida</taxon>
        <taxon>eudicotyledons</taxon>
        <taxon>Gunneridae</taxon>
        <taxon>Pentapetalae</taxon>
        <taxon>asterids</taxon>
        <taxon>campanulids</taxon>
        <taxon>Asterales</taxon>
        <taxon>Asteraceae</taxon>
        <taxon>Asteroideae</taxon>
        <taxon>Heliantheae alliance</taxon>
        <taxon>Heliantheae</taxon>
        <taxon>Ambrosia</taxon>
    </lineage>
</organism>
<sequence>MEPNRRPTPGYIEKLQKKHINVGSRAIWVSGLVEAAEYFGLLSETMHLAVSYMDRFLSTDVVHLRSIALPCLATLLIAAKYEETCPQVDAEALCCYSENLCTKQQVVRMEADVLKALNFEMGGPTVKSFLRYTPNLQLLEFLAYYLADLSLLEYGCLKFLPSVIAASAIFLARFTLKPTSHPWNLSLEQNSGYRPSDLKECVEILHRSQLSTRAGIVVAIGEKYKQHKFKCVSELSSPS</sequence>
<comment type="caution">
    <text evidence="8">The sequence shown here is derived from an EMBL/GenBank/DDBJ whole genome shotgun (WGS) entry which is preliminary data.</text>
</comment>
<keyword evidence="3 5" id="KW-0195">Cyclin</keyword>
<gene>
    <name evidence="8" type="ORF">M8C21_014310</name>
</gene>
<evidence type="ECO:0008006" key="10">
    <source>
        <dbReference type="Google" id="ProtNLM"/>
    </source>
</evidence>
<dbReference type="PANTHER" id="PTHR10177">
    <property type="entry name" value="CYCLINS"/>
    <property type="match status" value="1"/>
</dbReference>
<keyword evidence="4" id="KW-0131">Cell cycle</keyword>
<dbReference type="InterPro" id="IPR004367">
    <property type="entry name" value="Cyclin_C-dom"/>
</dbReference>
<dbReference type="FunFam" id="1.10.472.10:FF:000013">
    <property type="entry name" value="Cyclin A1"/>
    <property type="match status" value="1"/>
</dbReference>
<dbReference type="PIRSF" id="PIRSF001771">
    <property type="entry name" value="Cyclin_A_B_D_E"/>
    <property type="match status" value="1"/>
</dbReference>
<evidence type="ECO:0000256" key="1">
    <source>
        <dbReference type="ARBA" id="ARBA00006955"/>
    </source>
</evidence>
<dbReference type="InterPro" id="IPR006671">
    <property type="entry name" value="Cyclin_N"/>
</dbReference>
<dbReference type="Pfam" id="PF00134">
    <property type="entry name" value="Cyclin_N"/>
    <property type="match status" value="1"/>
</dbReference>
<accession>A0AAD5CI66</accession>
<dbReference type="SUPFAM" id="SSF47954">
    <property type="entry name" value="Cyclin-like"/>
    <property type="match status" value="2"/>
</dbReference>
<dbReference type="SMART" id="SM00385">
    <property type="entry name" value="CYCLIN"/>
    <property type="match status" value="2"/>
</dbReference>
<evidence type="ECO:0000259" key="6">
    <source>
        <dbReference type="SMART" id="SM00385"/>
    </source>
</evidence>
<evidence type="ECO:0000313" key="8">
    <source>
        <dbReference type="EMBL" id="KAI7742087.1"/>
    </source>
</evidence>
<dbReference type="InterPro" id="IPR013763">
    <property type="entry name" value="Cyclin-like_dom"/>
</dbReference>